<name>A0A6J7US75_9ZZZZ</name>
<dbReference type="EMBL" id="CAFBQP010000109">
    <property type="protein sequence ID" value="CAB5067676.1"/>
    <property type="molecule type" value="Genomic_DNA"/>
</dbReference>
<dbReference type="AntiFam" id="ANF00080">
    <property type="entry name" value="Shadow ORF (opposite dnaE)"/>
</dbReference>
<dbReference type="AlphaFoldDB" id="A0A6J7US75"/>
<reference evidence="1" key="1">
    <citation type="submission" date="2020-05" db="EMBL/GenBank/DDBJ databases">
        <authorList>
            <person name="Chiriac C."/>
            <person name="Salcher M."/>
            <person name="Ghai R."/>
            <person name="Kavagutti S V."/>
        </authorList>
    </citation>
    <scope>NUCLEOTIDE SEQUENCE</scope>
</reference>
<sequence>MNPVLATEPLEPACHVDDTLDVRVHLVHGAQFDGRLVPVLELGVQFQTCVQRGVTAHDERGHRLGDLVADAVRVAEHASRVSRRGTCLDGGKGDDLSHVVAAVTLRCVADHLVPVPGVEVHVDIGHGHTAGIEEPLEDQVVLDGVEVRDPEAVRNRTARRRAPTGTDTDPGIAGMLDEVPHDQEVRREPHVRDDLELVRETLYHRWCEVVAPTLAGTLPREEVEVVRVVLVALGNREERELGRAELDLDVRALCYPQRVVARLGIVPEEAPHLGGSLEVVLVPLELEALWVAHERTGLYAEQRVVGLVVRAVGVVRVVRRDDRGPDTSGDLDELRIGLVLGSEAVVLQLDEKVVPPEDVLQAGCLLERALLVPVEEALQHVSTEAASGGDQARGVLLQQLPVHPRLVVVALEERKARELDEVAVPLVALGEQREVVIQLLAALGVAPRVVNLAPARRAFAPVIVGEVCLDAENRLDPLLVALLVEVEDPVHVAVVGNTDRGLTVRDRLGHEGIEPCRTVEHRVLGVDVEVGE</sequence>
<proteinExistence type="predicted"/>
<evidence type="ECO:0000313" key="1">
    <source>
        <dbReference type="EMBL" id="CAB5067676.1"/>
    </source>
</evidence>
<accession>A0A6J7US75</accession>
<gene>
    <name evidence="1" type="ORF">UFOPK4306_02140</name>
</gene>
<organism evidence="1">
    <name type="scientific">freshwater metagenome</name>
    <dbReference type="NCBI Taxonomy" id="449393"/>
    <lineage>
        <taxon>unclassified sequences</taxon>
        <taxon>metagenomes</taxon>
        <taxon>ecological metagenomes</taxon>
    </lineage>
</organism>
<protein>
    <submittedName>
        <fullName evidence="1">Unannotated protein</fullName>
    </submittedName>
</protein>